<comment type="catalytic activity">
    <reaction evidence="9 11">
        <text>L-arginine + H2O = urea + L-ornithine</text>
        <dbReference type="Rhea" id="RHEA:20569"/>
        <dbReference type="ChEBI" id="CHEBI:15377"/>
        <dbReference type="ChEBI" id="CHEBI:16199"/>
        <dbReference type="ChEBI" id="CHEBI:32682"/>
        <dbReference type="ChEBI" id="CHEBI:46911"/>
        <dbReference type="EC" id="3.5.3.1"/>
    </reaction>
</comment>
<dbReference type="PROSITE" id="PS51409">
    <property type="entry name" value="ARGINASE_2"/>
    <property type="match status" value="1"/>
</dbReference>
<organism evidence="13">
    <name type="scientific">Graphocephala atropunctata</name>
    <dbReference type="NCBI Taxonomy" id="36148"/>
    <lineage>
        <taxon>Eukaryota</taxon>
        <taxon>Metazoa</taxon>
        <taxon>Ecdysozoa</taxon>
        <taxon>Arthropoda</taxon>
        <taxon>Hexapoda</taxon>
        <taxon>Insecta</taxon>
        <taxon>Pterygota</taxon>
        <taxon>Neoptera</taxon>
        <taxon>Paraneoptera</taxon>
        <taxon>Hemiptera</taxon>
        <taxon>Auchenorrhyncha</taxon>
        <taxon>Membracoidea</taxon>
        <taxon>Cicadellidae</taxon>
        <taxon>Cicadellinae</taxon>
        <taxon>Cicadellini</taxon>
        <taxon>Graphocephala</taxon>
    </lineage>
</organism>
<keyword evidence="5 11" id="KW-0056">Arginine metabolism</keyword>
<evidence type="ECO:0000313" key="12">
    <source>
        <dbReference type="EMBL" id="JAT14743.1"/>
    </source>
</evidence>
<evidence type="ECO:0000256" key="9">
    <source>
        <dbReference type="ARBA" id="ARBA00047391"/>
    </source>
</evidence>
<evidence type="ECO:0000256" key="2">
    <source>
        <dbReference type="ARBA" id="ARBA00012168"/>
    </source>
</evidence>
<evidence type="ECO:0000256" key="10">
    <source>
        <dbReference type="PROSITE-ProRule" id="PRU00742"/>
    </source>
</evidence>
<dbReference type="PANTHER" id="PTHR43782:SF3">
    <property type="entry name" value="ARGINASE"/>
    <property type="match status" value="1"/>
</dbReference>
<evidence type="ECO:0000256" key="3">
    <source>
        <dbReference type="ARBA" id="ARBA00018123"/>
    </source>
</evidence>
<name>A0A1B6M1L0_9HEMI</name>
<evidence type="ECO:0000256" key="5">
    <source>
        <dbReference type="ARBA" id="ARBA00022503"/>
    </source>
</evidence>
<dbReference type="GO" id="GO:0006525">
    <property type="term" value="P:arginine metabolic process"/>
    <property type="evidence" value="ECO:0007669"/>
    <property type="project" value="UniProtKB-KW"/>
</dbReference>
<dbReference type="AlphaFoldDB" id="A0A1B6M1L0"/>
<keyword evidence="8 11" id="KW-0464">Manganese</keyword>
<proteinExistence type="inferred from homology"/>
<dbReference type="GO" id="GO:0005829">
    <property type="term" value="C:cytosol"/>
    <property type="evidence" value="ECO:0007669"/>
    <property type="project" value="TreeGrafter"/>
</dbReference>
<reference evidence="13" key="1">
    <citation type="submission" date="2015-11" db="EMBL/GenBank/DDBJ databases">
        <title>De novo transcriptome assembly of four potential Pierce s Disease insect vectors from Arizona vineyards.</title>
        <authorList>
            <person name="Tassone E.E."/>
        </authorList>
    </citation>
    <scope>NUCLEOTIDE SEQUENCE</scope>
</reference>
<dbReference type="SUPFAM" id="SSF52768">
    <property type="entry name" value="Arginase/deacetylase"/>
    <property type="match status" value="1"/>
</dbReference>
<dbReference type="InterPro" id="IPR014033">
    <property type="entry name" value="Arginase"/>
</dbReference>
<dbReference type="InterPro" id="IPR023696">
    <property type="entry name" value="Ureohydrolase_dom_sf"/>
</dbReference>
<dbReference type="CDD" id="cd09989">
    <property type="entry name" value="Arginase"/>
    <property type="match status" value="1"/>
</dbReference>
<dbReference type="EC" id="3.5.3.1" evidence="2 11"/>
<dbReference type="PANTHER" id="PTHR43782">
    <property type="entry name" value="ARGINASE"/>
    <property type="match status" value="1"/>
</dbReference>
<dbReference type="NCBIfam" id="TIGR01229">
    <property type="entry name" value="rocF_arginase"/>
    <property type="match status" value="1"/>
</dbReference>
<dbReference type="GO" id="GO:0005634">
    <property type="term" value="C:nucleus"/>
    <property type="evidence" value="ECO:0007669"/>
    <property type="project" value="TreeGrafter"/>
</dbReference>
<keyword evidence="4 11" id="KW-0835">Urea cycle</keyword>
<dbReference type="InterPro" id="IPR006035">
    <property type="entry name" value="Ureohydrolase"/>
</dbReference>
<evidence type="ECO:0000256" key="7">
    <source>
        <dbReference type="ARBA" id="ARBA00022801"/>
    </source>
</evidence>
<comment type="similarity">
    <text evidence="10 11">Belongs to the arginase family.</text>
</comment>
<dbReference type="EMBL" id="GEBQ01025234">
    <property type="protein sequence ID" value="JAT14743.1"/>
    <property type="molecule type" value="Transcribed_RNA"/>
</dbReference>
<evidence type="ECO:0000256" key="6">
    <source>
        <dbReference type="ARBA" id="ARBA00022723"/>
    </source>
</evidence>
<evidence type="ECO:0000313" key="13">
    <source>
        <dbReference type="EMBL" id="JAT29826.1"/>
    </source>
</evidence>
<evidence type="ECO:0000256" key="1">
    <source>
        <dbReference type="ARBA" id="ARBA00005098"/>
    </source>
</evidence>
<dbReference type="EMBL" id="GEBQ01010151">
    <property type="protein sequence ID" value="JAT29826.1"/>
    <property type="molecule type" value="Transcribed_RNA"/>
</dbReference>
<dbReference type="GO" id="GO:0030145">
    <property type="term" value="F:manganese ion binding"/>
    <property type="evidence" value="ECO:0007669"/>
    <property type="project" value="TreeGrafter"/>
</dbReference>
<dbReference type="GO" id="GO:0004053">
    <property type="term" value="F:arginase activity"/>
    <property type="evidence" value="ECO:0007669"/>
    <property type="project" value="UniProtKB-EC"/>
</dbReference>
<evidence type="ECO:0000256" key="8">
    <source>
        <dbReference type="ARBA" id="ARBA00023211"/>
    </source>
</evidence>
<evidence type="ECO:0000256" key="11">
    <source>
        <dbReference type="RuleBase" id="RU361159"/>
    </source>
</evidence>
<dbReference type="PRINTS" id="PR00116">
    <property type="entry name" value="ARGINASE"/>
</dbReference>
<dbReference type="FunFam" id="3.40.800.10:FF:000012">
    <property type="entry name" value="Arginase"/>
    <property type="match status" value="1"/>
</dbReference>
<evidence type="ECO:0000256" key="4">
    <source>
        <dbReference type="ARBA" id="ARBA00022436"/>
    </source>
</evidence>
<dbReference type="Gene3D" id="3.40.800.10">
    <property type="entry name" value="Ureohydrolase domain"/>
    <property type="match status" value="1"/>
</dbReference>
<gene>
    <name evidence="12" type="ORF">g.54676</name>
    <name evidence="13" type="ORF">g.54678</name>
</gene>
<comment type="pathway">
    <text evidence="1 11">Nitrogen metabolism; urea cycle; L-ornithine and urea from L-arginine: step 1/1.</text>
</comment>
<comment type="cofactor">
    <cofactor evidence="11">
        <name>Mn(2+)</name>
        <dbReference type="ChEBI" id="CHEBI:29035"/>
    </cofactor>
    <text evidence="11">Binds 2 manganese ions per subunit.</text>
</comment>
<dbReference type="Pfam" id="PF00491">
    <property type="entry name" value="Arginase"/>
    <property type="match status" value="1"/>
</dbReference>
<dbReference type="GO" id="GO:0000050">
    <property type="term" value="P:urea cycle"/>
    <property type="evidence" value="ECO:0007669"/>
    <property type="project" value="UniProtKB-UniPathway"/>
</dbReference>
<keyword evidence="7 11" id="KW-0378">Hydrolase</keyword>
<keyword evidence="6 11" id="KW-0479">Metal-binding</keyword>
<protein>
    <recommendedName>
        <fullName evidence="3 11">Arginase</fullName>
        <ecNumber evidence="2 11">3.5.3.1</ecNumber>
    </recommendedName>
</protein>
<sequence length="359" mass="39401">MGTQFKNLLKNVGGVSKICCRTVYADIPSYKIGVIGVPFSKGQANDEGVGKGPEVLRKGGMLLELIKLGHNVRDYGDINCEEFDSPPESDPLQKKMKDFTEVAQCNHQVSKKVQEMFADDSKVLLLGGDHSVVVGSVDAHVRSKGDLGLIYVDAHADLNTADTSPSGNIHGMTVALLVKEFNDYWPYLPGMDWQKPELSVNNLAYIGLRSVDKFERLLLDKYSITAFGMAEVEKYGIHKVTEMALDKVDPMGTRSLHVSFDIDSLDTLEAPATGVPVRGGLSLREGIHIMEIVHNTGRLNAMDIVEVNPILGHQRDIKKTVQAAIHVVKAAFGFSRLGNVPKNTSDIPGHYSSFKHFKE</sequence>
<accession>A0A1B6M1L0</accession>
<dbReference type="UniPathway" id="UPA00158">
    <property type="reaction ID" value="UER00270"/>
</dbReference>